<gene>
    <name evidence="2" type="ORF">H310_10887</name>
</gene>
<feature type="region of interest" description="Disordered" evidence="1">
    <location>
        <begin position="1"/>
        <end position="22"/>
    </location>
</feature>
<dbReference type="VEuPathDB" id="FungiDB:H310_10887"/>
<dbReference type="AlphaFoldDB" id="A0A024TP99"/>
<feature type="region of interest" description="Disordered" evidence="1">
    <location>
        <begin position="72"/>
        <end position="98"/>
    </location>
</feature>
<evidence type="ECO:0000256" key="1">
    <source>
        <dbReference type="SAM" id="MobiDB-lite"/>
    </source>
</evidence>
<name>A0A024TP99_9STRA</name>
<proteinExistence type="predicted"/>
<evidence type="ECO:0000313" key="2">
    <source>
        <dbReference type="EMBL" id="ETV95843.1"/>
    </source>
</evidence>
<dbReference type="RefSeq" id="XP_008875594.1">
    <property type="nucleotide sequence ID" value="XM_008877372.1"/>
</dbReference>
<dbReference type="GeneID" id="20087937"/>
<reference evidence="2" key="1">
    <citation type="submission" date="2013-12" db="EMBL/GenBank/DDBJ databases">
        <title>The Genome Sequence of Aphanomyces invadans NJM9701.</title>
        <authorList>
            <consortium name="The Broad Institute Genomics Platform"/>
            <person name="Russ C."/>
            <person name="Tyler B."/>
            <person name="van West P."/>
            <person name="Dieguez-Uribeondo J."/>
            <person name="Young S.K."/>
            <person name="Zeng Q."/>
            <person name="Gargeya S."/>
            <person name="Fitzgerald M."/>
            <person name="Abouelleil A."/>
            <person name="Alvarado L."/>
            <person name="Chapman S.B."/>
            <person name="Gainer-Dewar J."/>
            <person name="Goldberg J."/>
            <person name="Griggs A."/>
            <person name="Gujja S."/>
            <person name="Hansen M."/>
            <person name="Howarth C."/>
            <person name="Imamovic A."/>
            <person name="Ireland A."/>
            <person name="Larimer J."/>
            <person name="McCowan C."/>
            <person name="Murphy C."/>
            <person name="Pearson M."/>
            <person name="Poon T.W."/>
            <person name="Priest M."/>
            <person name="Roberts A."/>
            <person name="Saif S."/>
            <person name="Shea T."/>
            <person name="Sykes S."/>
            <person name="Wortman J."/>
            <person name="Nusbaum C."/>
            <person name="Birren B."/>
        </authorList>
    </citation>
    <scope>NUCLEOTIDE SEQUENCE [LARGE SCALE GENOMIC DNA]</scope>
    <source>
        <strain evidence="2">NJM9701</strain>
    </source>
</reference>
<dbReference type="EMBL" id="KI913979">
    <property type="protein sequence ID" value="ETV95843.1"/>
    <property type="molecule type" value="Genomic_DNA"/>
</dbReference>
<sequence>MTSPPRDGHRLRPGPILDLVDEPDPSNTVLDFSFQKQGYVAIMQQSMGANDADPNVSELDFPTTYLVRSIQKRYPPPVLQPRKTHSTRSSPRHGPSPADKIALLRFTVDVYAIGLSP</sequence>
<organism evidence="2">
    <name type="scientific">Aphanomyces invadans</name>
    <dbReference type="NCBI Taxonomy" id="157072"/>
    <lineage>
        <taxon>Eukaryota</taxon>
        <taxon>Sar</taxon>
        <taxon>Stramenopiles</taxon>
        <taxon>Oomycota</taxon>
        <taxon>Saprolegniomycetes</taxon>
        <taxon>Saprolegniales</taxon>
        <taxon>Verrucalvaceae</taxon>
        <taxon>Aphanomyces</taxon>
    </lineage>
</organism>
<protein>
    <submittedName>
        <fullName evidence="2">Uncharacterized protein</fullName>
    </submittedName>
</protein>
<accession>A0A024TP99</accession>
<feature type="compositionally biased region" description="Basic and acidic residues" evidence="1">
    <location>
        <begin position="1"/>
        <end position="10"/>
    </location>
</feature>